<dbReference type="HOGENOM" id="CLU_122738_1_0_7"/>
<dbReference type="AlphaFoldDB" id="A0A0A8H426"/>
<dbReference type="EMBL" id="CP007770">
    <property type="protein sequence ID" value="AJC88410.1"/>
    <property type="molecule type" value="Genomic_DNA"/>
</dbReference>
<sequence length="188" mass="20599">MKKAFTIMELVFVVIILGVLAAIALPKLGTSKDEASAIQALSNLKIFINDINNYVLKNEELSSVALMSNISNIKNVDLSSLHNTTQELDFSVGNDEQCVKITFADKESVLLMGVSVGSGSKFQTIANLKNELLKDPKNQNLKVQLDELLKKLSEETYHSTSKSKSCQNLVNSKSFKDLAGKIYILSGN</sequence>
<evidence type="ECO:0000256" key="1">
    <source>
        <dbReference type="ARBA" id="ARBA00022481"/>
    </source>
</evidence>
<evidence type="ECO:0000313" key="2">
    <source>
        <dbReference type="EMBL" id="AJC88410.1"/>
    </source>
</evidence>
<protein>
    <submittedName>
        <fullName evidence="2">Transformation system, putative pseudopilin protein CtsG</fullName>
    </submittedName>
</protein>
<proteinExistence type="predicted"/>
<gene>
    <name evidence="2" type="primary">ctsG</name>
    <name evidence="2" type="ORF">CINS_1467</name>
</gene>
<dbReference type="Proteomes" id="UP000031163">
    <property type="component" value="Chromosome"/>
</dbReference>
<dbReference type="GeneID" id="74432245"/>
<organism evidence="2 3">
    <name type="scientific">Campylobacter insulaenigrae NCTC 12927</name>
    <dbReference type="NCBI Taxonomy" id="1031564"/>
    <lineage>
        <taxon>Bacteria</taxon>
        <taxon>Pseudomonadati</taxon>
        <taxon>Campylobacterota</taxon>
        <taxon>Epsilonproteobacteria</taxon>
        <taxon>Campylobacterales</taxon>
        <taxon>Campylobacteraceae</taxon>
        <taxon>Campylobacter</taxon>
    </lineage>
</organism>
<reference evidence="2 3" key="1">
    <citation type="journal article" date="2014" name="Genome Biol. Evol.">
        <title>Comparative Genomics of the Campylobacter lari Group.</title>
        <authorList>
            <person name="Miller W.G."/>
            <person name="Yee E."/>
            <person name="Chapman M.H."/>
            <person name="Smith T.P."/>
            <person name="Bono J.L."/>
            <person name="Huynh S."/>
            <person name="Parker C.T."/>
            <person name="Vandamme P."/>
            <person name="Luong K."/>
            <person name="Korlach J."/>
        </authorList>
    </citation>
    <scope>NUCLEOTIDE SEQUENCE [LARGE SCALE GENOMIC DNA]</scope>
    <source>
        <strain evidence="2 3">NCTC 12927</strain>
    </source>
</reference>
<dbReference type="InterPro" id="IPR000983">
    <property type="entry name" value="Bac_GSPG_pilin"/>
</dbReference>
<dbReference type="KEGG" id="cis:CINS_1467"/>
<dbReference type="PRINTS" id="PR00813">
    <property type="entry name" value="BCTERIALGSPG"/>
</dbReference>
<dbReference type="InterPro" id="IPR012902">
    <property type="entry name" value="N_methyl_site"/>
</dbReference>
<dbReference type="STRING" id="1031564.CINS_1467"/>
<dbReference type="Gene3D" id="3.30.700.10">
    <property type="entry name" value="Glycoprotein, Type 4 Pilin"/>
    <property type="match status" value="1"/>
</dbReference>
<dbReference type="GO" id="GO:0015627">
    <property type="term" value="C:type II protein secretion system complex"/>
    <property type="evidence" value="ECO:0007669"/>
    <property type="project" value="InterPro"/>
</dbReference>
<dbReference type="RefSeq" id="WP_039651162.1">
    <property type="nucleotide sequence ID" value="NZ_CP007770.1"/>
</dbReference>
<dbReference type="GO" id="GO:0015628">
    <property type="term" value="P:protein secretion by the type II secretion system"/>
    <property type="evidence" value="ECO:0007669"/>
    <property type="project" value="InterPro"/>
</dbReference>
<name>A0A0A8H426_9BACT</name>
<keyword evidence="1" id="KW-0488">Methylation</keyword>
<evidence type="ECO:0000313" key="3">
    <source>
        <dbReference type="Proteomes" id="UP000031163"/>
    </source>
</evidence>
<accession>A0A0A8H426</accession>
<dbReference type="SUPFAM" id="SSF54523">
    <property type="entry name" value="Pili subunits"/>
    <property type="match status" value="1"/>
</dbReference>
<dbReference type="InterPro" id="IPR045584">
    <property type="entry name" value="Pilin-like"/>
</dbReference>
<dbReference type="NCBIfam" id="TIGR02532">
    <property type="entry name" value="IV_pilin_GFxxxE"/>
    <property type="match status" value="1"/>
</dbReference>